<reference evidence="2 3" key="2">
    <citation type="submission" date="2013-02" db="EMBL/GenBank/DDBJ databases">
        <title>The Genome Sequence of Plasmodium falciparum CAMP/Malaysia.</title>
        <authorList>
            <consortium name="The Broad Institute Genome Sequencing Platform"/>
            <consortium name="The Broad Institute Genome Sequencing Center for Infectious Disease"/>
            <person name="Neafsey D."/>
            <person name="Cheeseman I."/>
            <person name="Volkman S."/>
            <person name="Adams J."/>
            <person name="Walker B."/>
            <person name="Young S.K."/>
            <person name="Zeng Q."/>
            <person name="Gargeya S."/>
            <person name="Fitzgerald M."/>
            <person name="Haas B."/>
            <person name="Abouelleil A."/>
            <person name="Alvarado L."/>
            <person name="Arachchi H.M."/>
            <person name="Berlin A.M."/>
            <person name="Chapman S.B."/>
            <person name="Dewar J."/>
            <person name="Goldberg J."/>
            <person name="Griggs A."/>
            <person name="Gujja S."/>
            <person name="Hansen M."/>
            <person name="Howarth C."/>
            <person name="Imamovic A."/>
            <person name="Larimer J."/>
            <person name="McCowan C."/>
            <person name="Murphy C."/>
            <person name="Neiman D."/>
            <person name="Pearson M."/>
            <person name="Priest M."/>
            <person name="Roberts A."/>
            <person name="Saif S."/>
            <person name="Shea T."/>
            <person name="Sisk P."/>
            <person name="Sykes S."/>
            <person name="Wortman J."/>
            <person name="Nusbaum C."/>
            <person name="Birren B."/>
        </authorList>
    </citation>
    <scope>NUCLEOTIDE SEQUENCE [LARGE SCALE GENOMIC DNA]</scope>
    <source>
        <strain evidence="2 3">CAMP/Malaysia</strain>
    </source>
</reference>
<keyword evidence="1" id="KW-1133">Transmembrane helix</keyword>
<dbReference type="AlphaFoldDB" id="A0A024X0M7"/>
<dbReference type="Proteomes" id="UP000030694">
    <property type="component" value="Unassembled WGS sequence"/>
</dbReference>
<evidence type="ECO:0000256" key="1">
    <source>
        <dbReference type="SAM" id="Phobius"/>
    </source>
</evidence>
<proteinExistence type="predicted"/>
<reference evidence="2 3" key="1">
    <citation type="submission" date="2013-02" db="EMBL/GenBank/DDBJ databases">
        <title>The Genome Annotation of Plasmodium falciparum CAMP/Malaysia.</title>
        <authorList>
            <consortium name="The Broad Institute Genome Sequencing Platform"/>
            <consortium name="The Broad Institute Genome Sequencing Center for Infectious Disease"/>
            <person name="Neafsey D."/>
            <person name="Hoffman S."/>
            <person name="Volkman S."/>
            <person name="Rosenthal P."/>
            <person name="Walker B."/>
            <person name="Young S.K."/>
            <person name="Zeng Q."/>
            <person name="Gargeya S."/>
            <person name="Fitzgerald M."/>
            <person name="Haas B."/>
            <person name="Abouelleil A."/>
            <person name="Allen A.W."/>
            <person name="Alvarado L."/>
            <person name="Arachchi H.M."/>
            <person name="Berlin A.M."/>
            <person name="Chapman S.B."/>
            <person name="Gainer-Dewar J."/>
            <person name="Goldberg J."/>
            <person name="Griggs A."/>
            <person name="Gujja S."/>
            <person name="Hansen M."/>
            <person name="Howarth C."/>
            <person name="Imamovic A."/>
            <person name="Ireland A."/>
            <person name="Larimer J."/>
            <person name="McCowan C."/>
            <person name="Murphy C."/>
            <person name="Pearson M."/>
            <person name="Poon T.W."/>
            <person name="Priest M."/>
            <person name="Roberts A."/>
            <person name="Saif S."/>
            <person name="Shea T."/>
            <person name="Sisk P."/>
            <person name="Sykes S."/>
            <person name="Wortman J."/>
            <person name="Nusbaum C."/>
            <person name="Birren B."/>
        </authorList>
    </citation>
    <scope>NUCLEOTIDE SEQUENCE [LARGE SCALE GENOMIC DNA]</scope>
    <source>
        <strain evidence="2 3">CAMP/Malaysia</strain>
    </source>
</reference>
<keyword evidence="1" id="KW-0812">Transmembrane</keyword>
<evidence type="ECO:0000313" key="2">
    <source>
        <dbReference type="EMBL" id="ETW59092.1"/>
    </source>
</evidence>
<feature type="transmembrane region" description="Helical" evidence="1">
    <location>
        <begin position="12"/>
        <end position="38"/>
    </location>
</feature>
<dbReference type="EMBL" id="KI927553">
    <property type="protein sequence ID" value="ETW59092.1"/>
    <property type="molecule type" value="Genomic_DNA"/>
</dbReference>
<evidence type="ECO:0000313" key="3">
    <source>
        <dbReference type="Proteomes" id="UP000030694"/>
    </source>
</evidence>
<name>A0A024X0M7_PLAFC</name>
<protein>
    <submittedName>
        <fullName evidence="2">Uncharacterized protein</fullName>
    </submittedName>
</protein>
<keyword evidence="1" id="KW-0472">Membrane</keyword>
<sequence length="111" mass="14061">MYNYTPNNNKNFIIIIIYYYYHFYISEYLYYIYVFFVLNFSQGKMYILHLPQKKENKDIIYFSFKNDFLKFKKSKGEKEQKVYVNKKYNKKYIIFELDNNYNKKKKKNYNK</sequence>
<gene>
    <name evidence="2" type="ORF">PFMC_04973</name>
</gene>
<accession>A0A024X0M7</accession>
<organism evidence="2 3">
    <name type="scientific">Plasmodium falciparum (isolate Camp / Malaysia)</name>
    <dbReference type="NCBI Taxonomy" id="5835"/>
    <lineage>
        <taxon>Eukaryota</taxon>
        <taxon>Sar</taxon>
        <taxon>Alveolata</taxon>
        <taxon>Apicomplexa</taxon>
        <taxon>Aconoidasida</taxon>
        <taxon>Haemosporida</taxon>
        <taxon>Plasmodiidae</taxon>
        <taxon>Plasmodium</taxon>
        <taxon>Plasmodium (Laverania)</taxon>
    </lineage>
</organism>